<dbReference type="Proteomes" id="UP000789860">
    <property type="component" value="Unassembled WGS sequence"/>
</dbReference>
<organism evidence="1 2">
    <name type="scientific">Scutellospora calospora</name>
    <dbReference type="NCBI Taxonomy" id="85575"/>
    <lineage>
        <taxon>Eukaryota</taxon>
        <taxon>Fungi</taxon>
        <taxon>Fungi incertae sedis</taxon>
        <taxon>Mucoromycota</taxon>
        <taxon>Glomeromycotina</taxon>
        <taxon>Glomeromycetes</taxon>
        <taxon>Diversisporales</taxon>
        <taxon>Gigasporaceae</taxon>
        <taxon>Scutellospora</taxon>
    </lineage>
</organism>
<gene>
    <name evidence="1" type="ORF">SCALOS_LOCUS3712</name>
</gene>
<comment type="caution">
    <text evidence="1">The sequence shown here is derived from an EMBL/GenBank/DDBJ whole genome shotgun (WGS) entry which is preliminary data.</text>
</comment>
<name>A0ACA9L8Y5_9GLOM</name>
<evidence type="ECO:0000313" key="1">
    <source>
        <dbReference type="EMBL" id="CAG8512287.1"/>
    </source>
</evidence>
<reference evidence="1" key="1">
    <citation type="submission" date="2021-06" db="EMBL/GenBank/DDBJ databases">
        <authorList>
            <person name="Kallberg Y."/>
            <person name="Tangrot J."/>
            <person name="Rosling A."/>
        </authorList>
    </citation>
    <scope>NUCLEOTIDE SEQUENCE</scope>
    <source>
        <strain evidence="1">AU212A</strain>
    </source>
</reference>
<dbReference type="EMBL" id="CAJVPM010004368">
    <property type="protein sequence ID" value="CAG8512287.1"/>
    <property type="molecule type" value="Genomic_DNA"/>
</dbReference>
<sequence length="47" mass="5584">MQLECIELLNVLTEEQTIEAYEMIDKTIKNLSFDNSQDLEYFLEVLN</sequence>
<accession>A0ACA9L8Y5</accession>
<proteinExistence type="predicted"/>
<keyword evidence="2" id="KW-1185">Reference proteome</keyword>
<protein>
    <submittedName>
        <fullName evidence="1">10994_t:CDS:1</fullName>
    </submittedName>
</protein>
<evidence type="ECO:0000313" key="2">
    <source>
        <dbReference type="Proteomes" id="UP000789860"/>
    </source>
</evidence>